<feature type="domain" description="PNPLA" evidence="8">
    <location>
        <begin position="41"/>
        <end position="233"/>
    </location>
</feature>
<evidence type="ECO:0000256" key="3">
    <source>
        <dbReference type="ARBA" id="ARBA00022963"/>
    </source>
</evidence>
<dbReference type="Pfam" id="PF01734">
    <property type="entry name" value="Patatin"/>
    <property type="match status" value="1"/>
</dbReference>
<evidence type="ECO:0000256" key="7">
    <source>
        <dbReference type="SAM" id="SignalP"/>
    </source>
</evidence>
<evidence type="ECO:0000313" key="10">
    <source>
        <dbReference type="EMBL" id="GAD78495.1"/>
    </source>
</evidence>
<dbReference type="Gene3D" id="3.10.20.310">
    <property type="entry name" value="membrane protein fhac"/>
    <property type="match status" value="1"/>
</dbReference>
<evidence type="ECO:0000256" key="2">
    <source>
        <dbReference type="ARBA" id="ARBA00022801"/>
    </source>
</evidence>
<dbReference type="AlphaFoldDB" id="U3AXM0"/>
<dbReference type="GO" id="GO:0016042">
    <property type="term" value="P:lipid catabolic process"/>
    <property type="evidence" value="ECO:0007669"/>
    <property type="project" value="UniProtKB-UniRule"/>
</dbReference>
<dbReference type="PROSITE" id="PS51779">
    <property type="entry name" value="POTRA"/>
    <property type="match status" value="1"/>
</dbReference>
<feature type="signal peptide" evidence="7">
    <location>
        <begin position="1"/>
        <end position="25"/>
    </location>
</feature>
<organism evidence="10 11">
    <name type="scientific">Vibrio ezurae NBRC 102218</name>
    <dbReference type="NCBI Taxonomy" id="1219080"/>
    <lineage>
        <taxon>Bacteria</taxon>
        <taxon>Pseudomonadati</taxon>
        <taxon>Pseudomonadota</taxon>
        <taxon>Gammaproteobacteria</taxon>
        <taxon>Vibrionales</taxon>
        <taxon>Vibrionaceae</taxon>
        <taxon>Vibrio</taxon>
    </lineage>
</organism>
<gene>
    <name evidence="10" type="primary">plpD</name>
    <name evidence="10" type="ORF">VEZ01S_02_00760</name>
</gene>
<dbReference type="GO" id="GO:0016787">
    <property type="term" value="F:hydrolase activity"/>
    <property type="evidence" value="ECO:0007669"/>
    <property type="project" value="UniProtKB-UniRule"/>
</dbReference>
<dbReference type="Proteomes" id="UP000016562">
    <property type="component" value="Unassembled WGS sequence"/>
</dbReference>
<dbReference type="OrthoDB" id="5290098at2"/>
<feature type="domain" description="POTRA" evidence="9">
    <location>
        <begin position="351"/>
        <end position="422"/>
    </location>
</feature>
<evidence type="ECO:0000259" key="9">
    <source>
        <dbReference type="PROSITE" id="PS51779"/>
    </source>
</evidence>
<dbReference type="InterPro" id="IPR050301">
    <property type="entry name" value="NTE"/>
</dbReference>
<keyword evidence="7" id="KW-0732">Signal</keyword>
<dbReference type="InterPro" id="IPR034746">
    <property type="entry name" value="POTRA"/>
</dbReference>
<keyword evidence="2 6" id="KW-0378">Hydrolase</keyword>
<feature type="chain" id="PRO_5004638391" evidence="7">
    <location>
        <begin position="26"/>
        <end position="768"/>
    </location>
</feature>
<keyword evidence="5" id="KW-0472">Membrane</keyword>
<accession>U3AXM0</accession>
<dbReference type="RefSeq" id="WP_021712219.1">
    <property type="nucleotide sequence ID" value="NZ_BATM01000002.1"/>
</dbReference>
<evidence type="ECO:0000313" key="11">
    <source>
        <dbReference type="Proteomes" id="UP000016562"/>
    </source>
</evidence>
<dbReference type="InterPro" id="IPR010827">
    <property type="entry name" value="BamA/TamA_POTRA"/>
</dbReference>
<feature type="short sequence motif" description="GXGXXG" evidence="6">
    <location>
        <begin position="45"/>
        <end position="50"/>
    </location>
</feature>
<keyword evidence="3 6" id="KW-0442">Lipid degradation</keyword>
<evidence type="ECO:0000256" key="6">
    <source>
        <dbReference type="PROSITE-ProRule" id="PRU01161"/>
    </source>
</evidence>
<dbReference type="InterPro" id="IPR002641">
    <property type="entry name" value="PNPLA_dom"/>
</dbReference>
<dbReference type="EMBL" id="BATM01000002">
    <property type="protein sequence ID" value="GAD78495.1"/>
    <property type="molecule type" value="Genomic_DNA"/>
</dbReference>
<dbReference type="PANTHER" id="PTHR14226:SF29">
    <property type="entry name" value="NEUROPATHY TARGET ESTERASE SWS"/>
    <property type="match status" value="1"/>
</dbReference>
<evidence type="ECO:0000259" key="8">
    <source>
        <dbReference type="PROSITE" id="PS51635"/>
    </source>
</evidence>
<dbReference type="Gene3D" id="3.40.1090.10">
    <property type="entry name" value="Cytosolic phospholipase A2 catalytic domain"/>
    <property type="match status" value="2"/>
</dbReference>
<dbReference type="PROSITE" id="PS51635">
    <property type="entry name" value="PNPLA"/>
    <property type="match status" value="1"/>
</dbReference>
<name>U3AXM0_9VIBR</name>
<keyword evidence="11" id="KW-1185">Reference proteome</keyword>
<dbReference type="eggNOG" id="COG1752">
    <property type="taxonomic scope" value="Bacteria"/>
</dbReference>
<protein>
    <submittedName>
        <fullName evidence="10">Patatin-like protein PlpD</fullName>
    </submittedName>
</protein>
<sequence length="768" mass="85211">MLRNALLVGIIVFFTFAVNATPASATEINQITSKSRPTIGVVLAGGGAKGAAHIGVLKALEEMRIPVDIITGTSMGSYVGGLYATGQSADQIQSYLTEVDWNLGYRDQVDRADRRIRDKAYEDKYQIDADLGIGWGKIKTPKGVVQGQGMLRILRETSHSPLKVDSFDQFAIRYRAVATDIVELKEVVLDKGYLVDAMMASMSVPGALPPYELNGKLLVDGGVVNNMPVDLAQQMGADYIIAVDISSDYKNKEELASFLDVGGQLSNYLVKRGTVDQGKLLSDQDVLLTPEVGQIGTTDFSAMPEAYQRGYDDAMKHKAELQKFALSEEDYAAYKQQKEQKAQQLVFGDDVPIDKIEMVNQTHFDPEVLYNRLALDPEHPPTSEDIENAVSRLYALDRFEKITYKYEQQDLDNTLVIDVDEKDWGPNYLNFRFFLEDDFTTTSQYAIGASANFTDLGWEGGEMRTSAELGTDKLISADLYTPFFSNQVLYNTLLVQYTDENRNVALTHVQQGEITDLSDVTNYIPVTYSEFKADASIGLQPALWNQLSVGIRYTTGKAKLSTFALAGDISYDRKGVYIQYVADTLDDASLPTKGSYLFMEYLTSFDKVDNEDSSYEEERVDEYKVRWLSAVTFYKKHTFVGNAELGLFDSENDVAPIDPYDLGGFQHLSGIPRNSLIGQNKAFAMLVYRYRWFENDFGMFQSPIYVGLSAEYGGVWSGKDRSVSDVPLFVAGSAYIGIDSPIGPVLLGYGQTENGMGAGYLSIGTAYK</sequence>
<evidence type="ECO:0000256" key="1">
    <source>
        <dbReference type="ARBA" id="ARBA00004370"/>
    </source>
</evidence>
<evidence type="ECO:0000256" key="4">
    <source>
        <dbReference type="ARBA" id="ARBA00023098"/>
    </source>
</evidence>
<comment type="caution">
    <text evidence="10">The sequence shown here is derived from an EMBL/GenBank/DDBJ whole genome shotgun (WGS) entry which is preliminary data.</text>
</comment>
<keyword evidence="4 6" id="KW-0443">Lipid metabolism</keyword>
<comment type="subcellular location">
    <subcellularLocation>
        <location evidence="1">Membrane</location>
    </subcellularLocation>
</comment>
<feature type="short sequence motif" description="DGA/G" evidence="6">
    <location>
        <begin position="220"/>
        <end position="222"/>
    </location>
</feature>
<proteinExistence type="predicted"/>
<dbReference type="Pfam" id="PF07244">
    <property type="entry name" value="POTRA"/>
    <property type="match status" value="1"/>
</dbReference>
<dbReference type="InterPro" id="IPR016035">
    <property type="entry name" value="Acyl_Trfase/lysoPLipase"/>
</dbReference>
<reference evidence="10 11" key="1">
    <citation type="submission" date="2013-09" db="EMBL/GenBank/DDBJ databases">
        <title>Whole genome shotgun sequence of Vibrio ezurae NBRC 102218.</title>
        <authorList>
            <person name="Yoshida I."/>
            <person name="Hosoyama A."/>
            <person name="Numata M."/>
            <person name="Hashimoto M."/>
            <person name="Hosoyama Y."/>
            <person name="Tsuchikane K."/>
            <person name="Noguchi M."/>
            <person name="Hirakata S."/>
            <person name="Ichikawa N."/>
            <person name="Ohji S."/>
            <person name="Yamazoe A."/>
            <person name="Fujita N."/>
        </authorList>
    </citation>
    <scope>NUCLEOTIDE SEQUENCE [LARGE SCALE GENOMIC DNA]</scope>
    <source>
        <strain evidence="10 11">NBRC 102218</strain>
    </source>
</reference>
<dbReference type="PANTHER" id="PTHR14226">
    <property type="entry name" value="NEUROPATHY TARGET ESTERASE/SWISS CHEESE D.MELANOGASTER"/>
    <property type="match status" value="1"/>
</dbReference>
<feature type="short sequence motif" description="GXSXG" evidence="6">
    <location>
        <begin position="72"/>
        <end position="76"/>
    </location>
</feature>
<feature type="active site" description="Nucleophile" evidence="6">
    <location>
        <position position="74"/>
    </location>
</feature>
<dbReference type="CDD" id="cd07205">
    <property type="entry name" value="Pat_PNPLA6_PNPLA7_NTE1_like"/>
    <property type="match status" value="1"/>
</dbReference>
<evidence type="ECO:0000256" key="5">
    <source>
        <dbReference type="ARBA" id="ARBA00023136"/>
    </source>
</evidence>
<dbReference type="SUPFAM" id="SSF52151">
    <property type="entry name" value="FabD/lysophospholipase-like"/>
    <property type="match status" value="1"/>
</dbReference>
<dbReference type="eggNOG" id="COG4775">
    <property type="taxonomic scope" value="Bacteria"/>
</dbReference>
<feature type="active site" description="Proton acceptor" evidence="6">
    <location>
        <position position="220"/>
    </location>
</feature>
<dbReference type="GO" id="GO:0019867">
    <property type="term" value="C:outer membrane"/>
    <property type="evidence" value="ECO:0007669"/>
    <property type="project" value="InterPro"/>
</dbReference>
<dbReference type="STRING" id="1219080.VEZ01S_02_00760"/>